<dbReference type="EMBL" id="SLXP01000026">
    <property type="protein sequence ID" value="TCP37587.1"/>
    <property type="molecule type" value="Genomic_DNA"/>
</dbReference>
<feature type="non-terminal residue" evidence="1">
    <location>
        <position position="1"/>
    </location>
</feature>
<dbReference type="AlphaFoldDB" id="A0A4R2PPL6"/>
<keyword evidence="2" id="KW-1185">Reference proteome</keyword>
<sequence length="50" mass="5478">RPDFADVLNVFFGLPHGSDPTPVRGVALGRLYFTLRKISARGGRETAFTT</sequence>
<accession>A0A4R2PPL6</accession>
<reference evidence="1 2" key="1">
    <citation type="submission" date="2019-03" db="EMBL/GenBank/DDBJ databases">
        <title>Genomic Encyclopedia of Type Strains, Phase IV (KMG-IV): sequencing the most valuable type-strain genomes for metagenomic binning, comparative biology and taxonomic classification.</title>
        <authorList>
            <person name="Goeker M."/>
        </authorList>
    </citation>
    <scope>NUCLEOTIDE SEQUENCE [LARGE SCALE GENOMIC DNA]</scope>
    <source>
        <strain evidence="1 2">DSM 18063</strain>
    </source>
</reference>
<proteinExistence type="predicted"/>
<protein>
    <submittedName>
        <fullName evidence="1">Uncharacterized protein</fullName>
    </submittedName>
</protein>
<comment type="caution">
    <text evidence="1">The sequence shown here is derived from an EMBL/GenBank/DDBJ whole genome shotgun (WGS) entry which is preliminary data.</text>
</comment>
<gene>
    <name evidence="1" type="ORF">EV662_1261</name>
</gene>
<evidence type="ECO:0000313" key="1">
    <source>
        <dbReference type="EMBL" id="TCP37587.1"/>
    </source>
</evidence>
<organism evidence="1 2">
    <name type="scientific">Rhodovulum marinum</name>
    <dbReference type="NCBI Taxonomy" id="320662"/>
    <lineage>
        <taxon>Bacteria</taxon>
        <taxon>Pseudomonadati</taxon>
        <taxon>Pseudomonadota</taxon>
        <taxon>Alphaproteobacteria</taxon>
        <taxon>Rhodobacterales</taxon>
        <taxon>Paracoccaceae</taxon>
        <taxon>Rhodovulum</taxon>
    </lineage>
</organism>
<name>A0A4R2PPL6_9RHOB</name>
<dbReference type="Proteomes" id="UP000294835">
    <property type="component" value="Unassembled WGS sequence"/>
</dbReference>
<evidence type="ECO:0000313" key="2">
    <source>
        <dbReference type="Proteomes" id="UP000294835"/>
    </source>
</evidence>